<keyword evidence="4" id="KW-1185">Reference proteome</keyword>
<keyword evidence="1" id="KW-0812">Transmembrane</keyword>
<keyword evidence="3" id="KW-0238">DNA-binding</keyword>
<evidence type="ECO:0000313" key="4">
    <source>
        <dbReference type="Proteomes" id="UP001595547"/>
    </source>
</evidence>
<dbReference type="EMBL" id="JBHRTO010000002">
    <property type="protein sequence ID" value="MFC3182421.1"/>
    <property type="molecule type" value="Genomic_DNA"/>
</dbReference>
<organism evidence="3 4">
    <name type="scientific">Cypionkella sinensis</name>
    <dbReference type="NCBI Taxonomy" id="1756043"/>
    <lineage>
        <taxon>Bacteria</taxon>
        <taxon>Pseudomonadati</taxon>
        <taxon>Pseudomonadota</taxon>
        <taxon>Alphaproteobacteria</taxon>
        <taxon>Rhodobacterales</taxon>
        <taxon>Paracoccaceae</taxon>
        <taxon>Cypionkella</taxon>
    </lineage>
</organism>
<keyword evidence="1" id="KW-1133">Transmembrane helix</keyword>
<comment type="caution">
    <text evidence="3">The sequence shown here is derived from an EMBL/GenBank/DDBJ whole genome shotgun (WGS) entry which is preliminary data.</text>
</comment>
<reference evidence="4" key="1">
    <citation type="journal article" date="2019" name="Int. J. Syst. Evol. Microbiol.">
        <title>The Global Catalogue of Microorganisms (GCM) 10K type strain sequencing project: providing services to taxonomists for standard genome sequencing and annotation.</title>
        <authorList>
            <consortium name="The Broad Institute Genomics Platform"/>
            <consortium name="The Broad Institute Genome Sequencing Center for Infectious Disease"/>
            <person name="Wu L."/>
            <person name="Ma J."/>
        </authorList>
    </citation>
    <scope>NUCLEOTIDE SEQUENCE [LARGE SCALE GENOMIC DNA]</scope>
    <source>
        <strain evidence="4">KCTC 52039</strain>
    </source>
</reference>
<gene>
    <name evidence="3" type="ORF">ACFOGH_15575</name>
</gene>
<dbReference type="Gene3D" id="2.40.50.1020">
    <property type="entry name" value="LytTr DNA-binding domain"/>
    <property type="match status" value="1"/>
</dbReference>
<dbReference type="GO" id="GO:0003677">
    <property type="term" value="F:DNA binding"/>
    <property type="evidence" value="ECO:0007669"/>
    <property type="project" value="UniProtKB-KW"/>
</dbReference>
<evidence type="ECO:0000256" key="1">
    <source>
        <dbReference type="SAM" id="Phobius"/>
    </source>
</evidence>
<feature type="domain" description="HTH LytTR-type" evidence="2">
    <location>
        <begin position="166"/>
        <end position="247"/>
    </location>
</feature>
<feature type="transmembrane region" description="Helical" evidence="1">
    <location>
        <begin position="62"/>
        <end position="78"/>
    </location>
</feature>
<proteinExistence type="predicted"/>
<feature type="transmembrane region" description="Helical" evidence="1">
    <location>
        <begin position="90"/>
        <end position="110"/>
    </location>
</feature>
<dbReference type="SMART" id="SM00850">
    <property type="entry name" value="LytTR"/>
    <property type="match status" value="1"/>
</dbReference>
<sequence>MIFWAGLIFFVALTGPFGTYAAYSFGQRLLAVTPLLAAIMLVGLVIRVLVFSALPPWRYRSATVLNAGLASLIIAPMLDQFLHRIPPTDTVSYPGLGELMLLVFSLSLGLSSLRRSVAAAEDASFPPADAAPAFTVPPEPETPRLPRLLQRLDVADPGALWSISVRDHYVDVQTSAGTNSLLMRLSDAMAETDPVEGAQIHRSHWVAWAAVEGVERDGTKLFVVLTGGARLPVSKNHREKLVLRGLL</sequence>
<protein>
    <submittedName>
        <fullName evidence="3">LytTR family DNA-binding domain-containing protein</fullName>
    </submittedName>
</protein>
<keyword evidence="1" id="KW-0472">Membrane</keyword>
<dbReference type="InterPro" id="IPR007492">
    <property type="entry name" value="LytTR_DNA-bd_dom"/>
</dbReference>
<evidence type="ECO:0000313" key="3">
    <source>
        <dbReference type="EMBL" id="MFC3182421.1"/>
    </source>
</evidence>
<accession>A0ABV7J0R2</accession>
<feature type="transmembrane region" description="Helical" evidence="1">
    <location>
        <begin position="31"/>
        <end position="50"/>
    </location>
</feature>
<dbReference type="Proteomes" id="UP001595547">
    <property type="component" value="Unassembled WGS sequence"/>
</dbReference>
<dbReference type="RefSeq" id="WP_380074089.1">
    <property type="nucleotide sequence ID" value="NZ_JBHRTO010000002.1"/>
</dbReference>
<dbReference type="Pfam" id="PF04397">
    <property type="entry name" value="LytTR"/>
    <property type="match status" value="1"/>
</dbReference>
<name>A0ABV7J0R2_9RHOB</name>
<dbReference type="PROSITE" id="PS50930">
    <property type="entry name" value="HTH_LYTTR"/>
    <property type="match status" value="1"/>
</dbReference>
<evidence type="ECO:0000259" key="2">
    <source>
        <dbReference type="PROSITE" id="PS50930"/>
    </source>
</evidence>